<evidence type="ECO:0008006" key="4">
    <source>
        <dbReference type="Google" id="ProtNLM"/>
    </source>
</evidence>
<gene>
    <name evidence="2" type="ORF">ABS767_12735</name>
</gene>
<dbReference type="Proteomes" id="UP001629244">
    <property type="component" value="Unassembled WGS sequence"/>
</dbReference>
<reference evidence="2 3" key="1">
    <citation type="submission" date="2024-06" db="EMBL/GenBank/DDBJ databases">
        <authorList>
            <person name="Kaempfer P."/>
            <person name="Viver T."/>
        </authorList>
    </citation>
    <scope>NUCLEOTIDE SEQUENCE [LARGE SCALE GENOMIC DNA]</scope>
    <source>
        <strain evidence="2 3">ST-64</strain>
    </source>
</reference>
<keyword evidence="3" id="KW-1185">Reference proteome</keyword>
<comment type="caution">
    <text evidence="2">The sequence shown here is derived from an EMBL/GenBank/DDBJ whole genome shotgun (WGS) entry which is preliminary data.</text>
</comment>
<protein>
    <recommendedName>
        <fullName evidence="4">MORN repeat-containing protein</fullName>
    </recommendedName>
</protein>
<name>A0ABW8YRX3_9SPHN</name>
<sequence length="361" mass="39363">MHTTTRSALAMLALLGGTAVTAGAASAQSYPKNYFLEQAHWIGTWRTNFGEVKLKAAGSTFNKRYFYGQYGSNNWIVGWTSDRGRIMRGFFQRTDGNKAFGTFEWHMDYSGRQFTGGWQWGFDPNKLPRAVAGTWTGRAQSAADPATSSIVPLLVQRGTAPLPSSNAALRGVFNNWTRFAGSGANSFLEFKGPKVPTQMEVKLVRVAPFQPDRNPAIFGIAGVYLSCSGGGRIAPSSGNNRLFDIAEANARAAFQYGNIAPRVTFTLPQACLHANKPLTIQLQTNLKERDPVRNDALGYQAVVTSGSALSSTFQYTSGSGGKTPTNNYCRNQRSISNGWLFDCFVVGNGEIANVQFEMNVR</sequence>
<dbReference type="RefSeq" id="WP_408078911.1">
    <property type="nucleotide sequence ID" value="NZ_JBELQC010000002.1"/>
</dbReference>
<keyword evidence="1" id="KW-0732">Signal</keyword>
<proteinExistence type="predicted"/>
<organism evidence="2 3">
    <name type="scientific">Sphingomonas plantiphila</name>
    <dbReference type="NCBI Taxonomy" id="3163295"/>
    <lineage>
        <taxon>Bacteria</taxon>
        <taxon>Pseudomonadati</taxon>
        <taxon>Pseudomonadota</taxon>
        <taxon>Alphaproteobacteria</taxon>
        <taxon>Sphingomonadales</taxon>
        <taxon>Sphingomonadaceae</taxon>
        <taxon>Sphingomonas</taxon>
    </lineage>
</organism>
<evidence type="ECO:0000313" key="2">
    <source>
        <dbReference type="EMBL" id="MFL9841833.1"/>
    </source>
</evidence>
<dbReference type="EMBL" id="JBELQC010000002">
    <property type="protein sequence ID" value="MFL9841833.1"/>
    <property type="molecule type" value="Genomic_DNA"/>
</dbReference>
<evidence type="ECO:0000313" key="3">
    <source>
        <dbReference type="Proteomes" id="UP001629244"/>
    </source>
</evidence>
<feature type="chain" id="PRO_5046127870" description="MORN repeat-containing protein" evidence="1">
    <location>
        <begin position="25"/>
        <end position="361"/>
    </location>
</feature>
<accession>A0ABW8YRX3</accession>
<evidence type="ECO:0000256" key="1">
    <source>
        <dbReference type="SAM" id="SignalP"/>
    </source>
</evidence>
<feature type="signal peptide" evidence="1">
    <location>
        <begin position="1"/>
        <end position="24"/>
    </location>
</feature>